<evidence type="ECO:0000313" key="1">
    <source>
        <dbReference type="EMBL" id="KHG05914.1"/>
    </source>
</evidence>
<dbReference type="Proteomes" id="UP000032142">
    <property type="component" value="Unassembled WGS sequence"/>
</dbReference>
<reference evidence="2" key="1">
    <citation type="submission" date="2014-09" db="EMBL/GenBank/DDBJ databases">
        <authorList>
            <person name="Mudge J."/>
            <person name="Ramaraj T."/>
            <person name="Lindquist I.E."/>
            <person name="Bharti A.K."/>
            <person name="Sundararajan A."/>
            <person name="Cameron C.T."/>
            <person name="Woodward J.E."/>
            <person name="May G.D."/>
            <person name="Brubaker C."/>
            <person name="Broadhvest J."/>
            <person name="Wilkins T.A."/>
        </authorList>
    </citation>
    <scope>NUCLEOTIDE SEQUENCE</scope>
    <source>
        <strain evidence="2">cv. AKA8401</strain>
    </source>
</reference>
<dbReference type="AlphaFoldDB" id="A0A0B0N2B6"/>
<name>A0A0B0N2B6_GOSAR</name>
<evidence type="ECO:0000313" key="2">
    <source>
        <dbReference type="Proteomes" id="UP000032142"/>
    </source>
</evidence>
<protein>
    <submittedName>
        <fullName evidence="1">Uncharacterized protein</fullName>
    </submittedName>
</protein>
<organism evidence="1 2">
    <name type="scientific">Gossypium arboreum</name>
    <name type="common">Tree cotton</name>
    <name type="synonym">Gossypium nanking</name>
    <dbReference type="NCBI Taxonomy" id="29729"/>
    <lineage>
        <taxon>Eukaryota</taxon>
        <taxon>Viridiplantae</taxon>
        <taxon>Streptophyta</taxon>
        <taxon>Embryophyta</taxon>
        <taxon>Tracheophyta</taxon>
        <taxon>Spermatophyta</taxon>
        <taxon>Magnoliopsida</taxon>
        <taxon>eudicotyledons</taxon>
        <taxon>Gunneridae</taxon>
        <taxon>Pentapetalae</taxon>
        <taxon>rosids</taxon>
        <taxon>malvids</taxon>
        <taxon>Malvales</taxon>
        <taxon>Malvaceae</taxon>
        <taxon>Malvoideae</taxon>
        <taxon>Gossypium</taxon>
    </lineage>
</organism>
<accession>A0A0B0N2B6</accession>
<keyword evidence="2" id="KW-1185">Reference proteome</keyword>
<proteinExistence type="predicted"/>
<sequence length="61" mass="7043">MLHTVSHTGMWLAVWSSQYTLYLEHGLAHGRVWPLRRAYGLNIRACGWPCDPRQYVCPVST</sequence>
<dbReference type="EMBL" id="JRRC01440011">
    <property type="protein sequence ID" value="KHG05914.1"/>
    <property type="molecule type" value="Genomic_DNA"/>
</dbReference>
<comment type="caution">
    <text evidence="1">The sequence shown here is derived from an EMBL/GenBank/DDBJ whole genome shotgun (WGS) entry which is preliminary data.</text>
</comment>
<gene>
    <name evidence="1" type="ORF">F383_32767</name>
</gene>